<evidence type="ECO:0000313" key="2">
    <source>
        <dbReference type="EMBL" id="KAH7439463.1"/>
    </source>
</evidence>
<reference evidence="2" key="1">
    <citation type="submission" date="2021-08" db="EMBL/GenBank/DDBJ databases">
        <title>WGS assembly of Ceratopteris richardii.</title>
        <authorList>
            <person name="Marchant D.B."/>
            <person name="Chen G."/>
            <person name="Jenkins J."/>
            <person name="Shu S."/>
            <person name="Leebens-Mack J."/>
            <person name="Grimwood J."/>
            <person name="Schmutz J."/>
            <person name="Soltis P."/>
            <person name="Soltis D."/>
            <person name="Chen Z.-H."/>
        </authorList>
    </citation>
    <scope>NUCLEOTIDE SEQUENCE</scope>
    <source>
        <strain evidence="2">Whitten #5841</strain>
        <tissue evidence="2">Leaf</tissue>
    </source>
</reference>
<dbReference type="InterPro" id="IPR036673">
    <property type="entry name" value="Cyanovirin-N_sf"/>
</dbReference>
<dbReference type="AlphaFoldDB" id="A0A8T2V0F8"/>
<dbReference type="OrthoDB" id="2441380at2759"/>
<dbReference type="Gene3D" id="2.30.60.10">
    <property type="entry name" value="Cyanovirin-N"/>
    <property type="match status" value="1"/>
</dbReference>
<keyword evidence="3" id="KW-1185">Reference proteome</keyword>
<feature type="domain" description="Cyanovirin-N" evidence="1">
    <location>
        <begin position="20"/>
        <end position="84"/>
    </location>
</feature>
<accession>A0A8T2V0F8</accession>
<name>A0A8T2V0F8_CERRI</name>
<proteinExistence type="predicted"/>
<protein>
    <recommendedName>
        <fullName evidence="1">Cyanovirin-N domain-containing protein</fullName>
    </recommendedName>
</protein>
<evidence type="ECO:0000313" key="3">
    <source>
        <dbReference type="Proteomes" id="UP000825935"/>
    </source>
</evidence>
<gene>
    <name evidence="2" type="ORF">KP509_04G062600</name>
</gene>
<dbReference type="InterPro" id="IPR011058">
    <property type="entry name" value="Cyanovirin-N"/>
</dbReference>
<dbReference type="EMBL" id="CM035409">
    <property type="protein sequence ID" value="KAH7439463.1"/>
    <property type="molecule type" value="Genomic_DNA"/>
</dbReference>
<evidence type="ECO:0000259" key="1">
    <source>
        <dbReference type="Pfam" id="PF08881"/>
    </source>
</evidence>
<comment type="caution">
    <text evidence="2">The sequence shown here is derived from an EMBL/GenBank/DDBJ whole genome shotgun (WGS) entry which is preliminary data.</text>
</comment>
<dbReference type="Pfam" id="PF08881">
    <property type="entry name" value="CVNH"/>
    <property type="match status" value="1"/>
</dbReference>
<dbReference type="Proteomes" id="UP000825935">
    <property type="component" value="Chromosome 4"/>
</dbReference>
<dbReference type="SUPFAM" id="SSF51322">
    <property type="entry name" value="Cyanovirin-N"/>
    <property type="match status" value="1"/>
</dbReference>
<sequence>MLKGSARRKNSSVEIGGGFFSRTSSQIRFTSSGWLEALCQTTSSGTVPTSINLNFYLKNINGVLQFADSPPGNFMATARNVTLTPAQ</sequence>
<organism evidence="2 3">
    <name type="scientific">Ceratopteris richardii</name>
    <name type="common">Triangle waterfern</name>
    <dbReference type="NCBI Taxonomy" id="49495"/>
    <lineage>
        <taxon>Eukaryota</taxon>
        <taxon>Viridiplantae</taxon>
        <taxon>Streptophyta</taxon>
        <taxon>Embryophyta</taxon>
        <taxon>Tracheophyta</taxon>
        <taxon>Polypodiopsida</taxon>
        <taxon>Polypodiidae</taxon>
        <taxon>Polypodiales</taxon>
        <taxon>Pteridineae</taxon>
        <taxon>Pteridaceae</taxon>
        <taxon>Parkerioideae</taxon>
        <taxon>Ceratopteris</taxon>
    </lineage>
</organism>